<dbReference type="InterPro" id="IPR006860">
    <property type="entry name" value="FecR"/>
</dbReference>
<organism evidence="3 4">
    <name type="scientific">Mucilaginibacter ginkgonis</name>
    <dbReference type="NCBI Taxonomy" id="2682091"/>
    <lineage>
        <taxon>Bacteria</taxon>
        <taxon>Pseudomonadati</taxon>
        <taxon>Bacteroidota</taxon>
        <taxon>Sphingobacteriia</taxon>
        <taxon>Sphingobacteriales</taxon>
        <taxon>Sphingobacteriaceae</taxon>
        <taxon>Mucilaginibacter</taxon>
    </lineage>
</organism>
<dbReference type="InterPro" id="IPR012373">
    <property type="entry name" value="Ferrdict_sens_TM"/>
</dbReference>
<reference evidence="3 4" key="1">
    <citation type="submission" date="2020-12" db="EMBL/GenBank/DDBJ databases">
        <title>HMF7856_wgs.fasta genome submission.</title>
        <authorList>
            <person name="Kang H."/>
            <person name="Kim H."/>
            <person name="Joh K."/>
        </authorList>
    </citation>
    <scope>NUCLEOTIDE SEQUENCE [LARGE SCALE GENOMIC DNA]</scope>
    <source>
        <strain evidence="3 4">HMF7856</strain>
    </source>
</reference>
<gene>
    <name evidence="3" type="ORF">GO620_003165</name>
</gene>
<dbReference type="InterPro" id="IPR032508">
    <property type="entry name" value="FecR_C"/>
</dbReference>
<keyword evidence="4" id="KW-1185">Reference proteome</keyword>
<dbReference type="GO" id="GO:0016989">
    <property type="term" value="F:sigma factor antagonist activity"/>
    <property type="evidence" value="ECO:0007669"/>
    <property type="project" value="TreeGrafter"/>
</dbReference>
<dbReference type="AlphaFoldDB" id="A0A6I4I0Z3"/>
<evidence type="ECO:0000313" key="4">
    <source>
        <dbReference type="Proteomes" id="UP000429232"/>
    </source>
</evidence>
<accession>A0A6I4I0Z3</accession>
<feature type="domain" description="Protein FecR C-terminal" evidence="2">
    <location>
        <begin position="262"/>
        <end position="327"/>
    </location>
</feature>
<evidence type="ECO:0000313" key="3">
    <source>
        <dbReference type="EMBL" id="QQL50470.1"/>
    </source>
</evidence>
<dbReference type="PIRSF" id="PIRSF018266">
    <property type="entry name" value="FecR"/>
    <property type="match status" value="1"/>
</dbReference>
<dbReference type="PANTHER" id="PTHR30273">
    <property type="entry name" value="PERIPLASMIC SIGNAL SENSOR AND SIGMA FACTOR ACTIVATOR FECR-RELATED"/>
    <property type="match status" value="1"/>
</dbReference>
<proteinExistence type="predicted"/>
<evidence type="ECO:0000259" key="1">
    <source>
        <dbReference type="Pfam" id="PF04773"/>
    </source>
</evidence>
<dbReference type="RefSeq" id="WP_157526293.1">
    <property type="nucleotide sequence ID" value="NZ_CP066775.1"/>
</dbReference>
<protein>
    <submittedName>
        <fullName evidence="3">FecR family protein</fullName>
    </submittedName>
</protein>
<name>A0A6I4I0Z3_9SPHI</name>
<dbReference type="Pfam" id="PF16344">
    <property type="entry name" value="FecR_C"/>
    <property type="match status" value="1"/>
</dbReference>
<evidence type="ECO:0000259" key="2">
    <source>
        <dbReference type="Pfam" id="PF16344"/>
    </source>
</evidence>
<dbReference type="Pfam" id="PF04773">
    <property type="entry name" value="FecR"/>
    <property type="match status" value="1"/>
</dbReference>
<dbReference type="Gene3D" id="2.60.120.1440">
    <property type="match status" value="1"/>
</dbReference>
<dbReference type="Gene3D" id="3.55.50.30">
    <property type="match status" value="1"/>
</dbReference>
<feature type="domain" description="FecR protein" evidence="1">
    <location>
        <begin position="113"/>
        <end position="207"/>
    </location>
</feature>
<dbReference type="PANTHER" id="PTHR30273:SF2">
    <property type="entry name" value="PROTEIN FECR"/>
    <property type="match status" value="1"/>
</dbReference>
<dbReference type="KEGG" id="mgik:GO620_003165"/>
<sequence>MKKLLPVAVLEKYVNGTCTDAERVLVEEWYASFENEPDADLNTGEVIDARSRIYQNILNSADLKRQTPVRSLSLKKWYGWAAAASVVLALGVTLLAHVLRTKNGTVAVAKTNTVENKTGQILRTALPDGSVVWLEPHAQISYPKQFSDASRNISMKGECFFEVTKNPIRPFIISSRHIVTKVWGTSFLVRDNEVMPIANVSVMTGKVSVSIKKSERVLPKVEAGEVMLYPNQKVTYLGETETLQTRLNQPDLKMHIWDRVNLSFTNKQLGEIIPVLNATFHVHIKANNTKLTRYVLNADMDGFNLPEILETFKKVLNVNYKIDDSNIELV</sequence>
<dbReference type="EMBL" id="CP066775">
    <property type="protein sequence ID" value="QQL50470.1"/>
    <property type="molecule type" value="Genomic_DNA"/>
</dbReference>
<dbReference type="Proteomes" id="UP000429232">
    <property type="component" value="Chromosome"/>
</dbReference>